<reference evidence="3" key="1">
    <citation type="journal article" date="2019" name="Int. J. Syst. Evol. Microbiol.">
        <title>The Global Catalogue of Microorganisms (GCM) 10K type strain sequencing project: providing services to taxonomists for standard genome sequencing and annotation.</title>
        <authorList>
            <consortium name="The Broad Institute Genomics Platform"/>
            <consortium name="The Broad Institute Genome Sequencing Center for Infectious Disease"/>
            <person name="Wu L."/>
            <person name="Ma J."/>
        </authorList>
    </citation>
    <scope>NUCLEOTIDE SEQUENCE [LARGE SCALE GENOMIC DNA]</scope>
    <source>
        <strain evidence="3">JCM 14331</strain>
    </source>
</reference>
<keyword evidence="3" id="KW-1185">Reference proteome</keyword>
<accession>A0ABP3NDU6</accession>
<protein>
    <submittedName>
        <fullName evidence="2">Uncharacterized protein</fullName>
    </submittedName>
</protein>
<feature type="transmembrane region" description="Helical" evidence="1">
    <location>
        <begin position="7"/>
        <end position="26"/>
    </location>
</feature>
<keyword evidence="1" id="KW-0472">Membrane</keyword>
<evidence type="ECO:0000313" key="3">
    <source>
        <dbReference type="Proteomes" id="UP001501169"/>
    </source>
</evidence>
<evidence type="ECO:0000313" key="2">
    <source>
        <dbReference type="EMBL" id="GAA0539638.1"/>
    </source>
</evidence>
<feature type="transmembrane region" description="Helical" evidence="1">
    <location>
        <begin position="32"/>
        <end position="54"/>
    </location>
</feature>
<name>A0ABP3NDU6_9GAMM</name>
<keyword evidence="1" id="KW-0812">Transmembrane</keyword>
<comment type="caution">
    <text evidence="2">The sequence shown here is derived from an EMBL/GenBank/DDBJ whole genome shotgun (WGS) entry which is preliminary data.</text>
</comment>
<sequence length="64" mass="7095">MSKLNKKWPAIAVWLSSWLVIFWINFAAELSLMMHLFAVPVLLICTAIGAGQILEGSDPRHSGD</sequence>
<dbReference type="RefSeq" id="WP_134054151.1">
    <property type="nucleotide sequence ID" value="NZ_BAAAEO010000001.1"/>
</dbReference>
<dbReference type="Proteomes" id="UP001501169">
    <property type="component" value="Unassembled WGS sequence"/>
</dbReference>
<evidence type="ECO:0000256" key="1">
    <source>
        <dbReference type="SAM" id="Phobius"/>
    </source>
</evidence>
<proteinExistence type="predicted"/>
<gene>
    <name evidence="2" type="ORF">GCM10009098_03960</name>
</gene>
<organism evidence="2 3">
    <name type="scientific">Rheinheimera aquimaris</name>
    <dbReference type="NCBI Taxonomy" id="412437"/>
    <lineage>
        <taxon>Bacteria</taxon>
        <taxon>Pseudomonadati</taxon>
        <taxon>Pseudomonadota</taxon>
        <taxon>Gammaproteobacteria</taxon>
        <taxon>Chromatiales</taxon>
        <taxon>Chromatiaceae</taxon>
        <taxon>Rheinheimera</taxon>
    </lineage>
</organism>
<keyword evidence="1" id="KW-1133">Transmembrane helix</keyword>
<dbReference type="EMBL" id="BAAAEO010000001">
    <property type="protein sequence ID" value="GAA0539638.1"/>
    <property type="molecule type" value="Genomic_DNA"/>
</dbReference>